<comment type="similarity">
    <text evidence="5">Belongs to the methyl-accepting chemotaxis (MCP) protein family.</text>
</comment>
<keyword evidence="8" id="KW-0812">Transmembrane</keyword>
<protein>
    <submittedName>
        <fullName evidence="10">Methyl-accepting chemotaxis protein</fullName>
    </submittedName>
</protein>
<accession>A0A1G6KG58</accession>
<dbReference type="GO" id="GO:0005886">
    <property type="term" value="C:plasma membrane"/>
    <property type="evidence" value="ECO:0007669"/>
    <property type="project" value="UniProtKB-SubCell"/>
</dbReference>
<evidence type="ECO:0000313" key="10">
    <source>
        <dbReference type="EMBL" id="SDC29828.1"/>
    </source>
</evidence>
<evidence type="ECO:0000256" key="7">
    <source>
        <dbReference type="SAM" id="Coils"/>
    </source>
</evidence>
<feature type="transmembrane region" description="Helical" evidence="8">
    <location>
        <begin position="33"/>
        <end position="54"/>
    </location>
</feature>
<keyword evidence="4 6" id="KW-0807">Transducer</keyword>
<comment type="subcellular location">
    <subcellularLocation>
        <location evidence="1">Cell membrane</location>
    </subcellularLocation>
</comment>
<keyword evidence="2" id="KW-1003">Cell membrane</keyword>
<dbReference type="InterPro" id="IPR004090">
    <property type="entry name" value="Chemotax_Me-accpt_rcpt"/>
</dbReference>
<gene>
    <name evidence="10" type="ORF">SAMN05421734_10678</name>
</gene>
<organism evidence="10 11">
    <name type="scientific">Pelagirhabdus alkalitolerans</name>
    <dbReference type="NCBI Taxonomy" id="1612202"/>
    <lineage>
        <taxon>Bacteria</taxon>
        <taxon>Bacillati</taxon>
        <taxon>Bacillota</taxon>
        <taxon>Bacilli</taxon>
        <taxon>Bacillales</taxon>
        <taxon>Bacillaceae</taxon>
        <taxon>Pelagirhabdus</taxon>
    </lineage>
</organism>
<evidence type="ECO:0000256" key="2">
    <source>
        <dbReference type="ARBA" id="ARBA00022475"/>
    </source>
</evidence>
<evidence type="ECO:0000256" key="8">
    <source>
        <dbReference type="SAM" id="Phobius"/>
    </source>
</evidence>
<dbReference type="Pfam" id="PF00672">
    <property type="entry name" value="HAMP"/>
    <property type="match status" value="1"/>
</dbReference>
<dbReference type="PANTHER" id="PTHR32089">
    <property type="entry name" value="METHYL-ACCEPTING CHEMOTAXIS PROTEIN MCPB"/>
    <property type="match status" value="1"/>
</dbReference>
<evidence type="ECO:0000259" key="9">
    <source>
        <dbReference type="PROSITE" id="PS50111"/>
    </source>
</evidence>
<dbReference type="InterPro" id="IPR003660">
    <property type="entry name" value="HAMP_dom"/>
</dbReference>
<evidence type="ECO:0000256" key="5">
    <source>
        <dbReference type="ARBA" id="ARBA00029447"/>
    </source>
</evidence>
<dbReference type="AlphaFoldDB" id="A0A1G6KG58"/>
<dbReference type="Proteomes" id="UP000242949">
    <property type="component" value="Unassembled WGS sequence"/>
</dbReference>
<name>A0A1G6KG58_9BACI</name>
<dbReference type="SMART" id="SM00283">
    <property type="entry name" value="MA"/>
    <property type="match status" value="1"/>
</dbReference>
<evidence type="ECO:0000256" key="4">
    <source>
        <dbReference type="ARBA" id="ARBA00023224"/>
    </source>
</evidence>
<feature type="domain" description="Methyl-accepting transducer" evidence="9">
    <location>
        <begin position="302"/>
        <end position="538"/>
    </location>
</feature>
<evidence type="ECO:0000256" key="3">
    <source>
        <dbReference type="ARBA" id="ARBA00023136"/>
    </source>
</evidence>
<keyword evidence="7" id="KW-0175">Coiled coil</keyword>
<proteinExistence type="inferred from homology"/>
<dbReference type="Pfam" id="PF00015">
    <property type="entry name" value="MCPsignal"/>
    <property type="match status" value="1"/>
</dbReference>
<evidence type="ECO:0000256" key="1">
    <source>
        <dbReference type="ARBA" id="ARBA00004236"/>
    </source>
</evidence>
<sequence length="583" mass="65395">MITKLKSRLRKKGNTKKQSKMKANTDNRLIRKLYTLITIIVSTCIVAAGLIYYFSSDVSRQSERLEDTATLQQDFADMVNQLNQTSIAYYQLATSGYSEDQVELAETSLENATTLFNQLEAQLGDVETFENYFIHLDEAVQSYQTVYEENFTEAFFGDESEQIRSRVVPIINRNEDAVNSVNERIQDNLETRREEVSQAMQESLATSEVIMMTALSILIVVPLVSLILFARSLSSGVKLVMKRIKAYRNGDLSFSQTVKRRDEFAIIDQRLNEMGDQLHQILLRNKEISQDVLGVVQSTSNKSNEQLTGMAEIEEMMNGFQDEMEKQTDFTNTISATTEEVSASSEEIQNSVRYMSDQLNTLETVSSQGLTLMGQLESTVEQLNQQTSTTAGRVSGMQNQLEHIQSFIQGIDGIADQTNLLAINASIEAAKAGKEGRSFAVVADEIRKLSQGTNEFSDQTKEVLEELSKEATEVGQAFEDFKTHSQKTLDQTAESSALFKRISTDNAKVTREQKDINESIIQINRAIEDVVSSVTELVNGATVLQERSTNVASIVEEQTRRQETLTDEIKSLETTANRLNDES</sequence>
<dbReference type="SUPFAM" id="SSF58104">
    <property type="entry name" value="Methyl-accepting chemotaxis protein (MCP) signaling domain"/>
    <property type="match status" value="1"/>
</dbReference>
<dbReference type="GO" id="GO:0004888">
    <property type="term" value="F:transmembrane signaling receptor activity"/>
    <property type="evidence" value="ECO:0007669"/>
    <property type="project" value="InterPro"/>
</dbReference>
<evidence type="ECO:0000313" key="11">
    <source>
        <dbReference type="Proteomes" id="UP000242949"/>
    </source>
</evidence>
<evidence type="ECO:0000256" key="6">
    <source>
        <dbReference type="PROSITE-ProRule" id="PRU00284"/>
    </source>
</evidence>
<dbReference type="GO" id="GO:0007165">
    <property type="term" value="P:signal transduction"/>
    <property type="evidence" value="ECO:0007669"/>
    <property type="project" value="UniProtKB-KW"/>
</dbReference>
<feature type="coiled-coil region" evidence="7">
    <location>
        <begin position="555"/>
        <end position="582"/>
    </location>
</feature>
<dbReference type="Gene3D" id="6.10.340.10">
    <property type="match status" value="1"/>
</dbReference>
<keyword evidence="8" id="KW-1133">Transmembrane helix</keyword>
<dbReference type="EMBL" id="FMYI01000006">
    <property type="protein sequence ID" value="SDC29828.1"/>
    <property type="molecule type" value="Genomic_DNA"/>
</dbReference>
<reference evidence="11" key="1">
    <citation type="submission" date="2016-09" db="EMBL/GenBank/DDBJ databases">
        <authorList>
            <person name="Varghese N."/>
            <person name="Submissions S."/>
        </authorList>
    </citation>
    <scope>NUCLEOTIDE SEQUENCE [LARGE SCALE GENOMIC DNA]</scope>
    <source>
        <strain evidence="11">S5</strain>
    </source>
</reference>
<dbReference type="InterPro" id="IPR004089">
    <property type="entry name" value="MCPsignal_dom"/>
</dbReference>
<dbReference type="PANTHER" id="PTHR32089:SF112">
    <property type="entry name" value="LYSOZYME-LIKE PROTEIN-RELATED"/>
    <property type="match status" value="1"/>
</dbReference>
<dbReference type="Gene3D" id="1.10.287.950">
    <property type="entry name" value="Methyl-accepting chemotaxis protein"/>
    <property type="match status" value="1"/>
</dbReference>
<dbReference type="RefSeq" id="WP_245719441.1">
    <property type="nucleotide sequence ID" value="NZ_FMYI01000006.1"/>
</dbReference>
<dbReference type="GO" id="GO:0006935">
    <property type="term" value="P:chemotaxis"/>
    <property type="evidence" value="ECO:0007669"/>
    <property type="project" value="InterPro"/>
</dbReference>
<dbReference type="STRING" id="1612202.SAMN05421734_10678"/>
<dbReference type="PRINTS" id="PR00260">
    <property type="entry name" value="CHEMTRNSDUCR"/>
</dbReference>
<keyword evidence="3 8" id="KW-0472">Membrane</keyword>
<keyword evidence="11" id="KW-1185">Reference proteome</keyword>
<dbReference type="PROSITE" id="PS50111">
    <property type="entry name" value="CHEMOTAXIS_TRANSDUC_2"/>
    <property type="match status" value="1"/>
</dbReference>